<organism evidence="2 3">
    <name type="scientific">Cyclobacterium qasimii M12-11B</name>
    <dbReference type="NCBI Taxonomy" id="641524"/>
    <lineage>
        <taxon>Bacteria</taxon>
        <taxon>Pseudomonadati</taxon>
        <taxon>Bacteroidota</taxon>
        <taxon>Cytophagia</taxon>
        <taxon>Cytophagales</taxon>
        <taxon>Cyclobacteriaceae</taxon>
        <taxon>Cyclobacterium</taxon>
    </lineage>
</organism>
<evidence type="ECO:0008006" key="4">
    <source>
        <dbReference type="Google" id="ProtNLM"/>
    </source>
</evidence>
<dbReference type="InterPro" id="IPR007607">
    <property type="entry name" value="BacA/B"/>
</dbReference>
<proteinExistence type="inferred from homology"/>
<comment type="caution">
    <text evidence="2">The sequence shown here is derived from an EMBL/GenBank/DDBJ whole genome shotgun (WGS) entry which is preliminary data.</text>
</comment>
<reference evidence="2 3" key="1">
    <citation type="journal article" date="2013" name="Genome Announc.">
        <title>Draft Genome Sequence of Cyclobacterium qasimii Strain M12-11BT, Isolated from Arctic Marine Sediment.</title>
        <authorList>
            <person name="Shivaji S."/>
            <person name="Ara S."/>
            <person name="Singh A."/>
            <person name="Kumar Pinnaka A."/>
        </authorList>
    </citation>
    <scope>NUCLEOTIDE SEQUENCE [LARGE SCALE GENOMIC DNA]</scope>
    <source>
        <strain evidence="2 3">M12-11B</strain>
    </source>
</reference>
<dbReference type="EMBL" id="ATNM01000118">
    <property type="protein sequence ID" value="EPR67599.1"/>
    <property type="molecule type" value="Genomic_DNA"/>
</dbReference>
<protein>
    <recommendedName>
        <fullName evidence="4">Integral membrane protein CcmA involved in cell shape determination</fullName>
    </recommendedName>
</protein>
<evidence type="ECO:0000313" key="3">
    <source>
        <dbReference type="Proteomes" id="UP000014974"/>
    </source>
</evidence>
<dbReference type="eggNOG" id="COG1664">
    <property type="taxonomic scope" value="Bacteria"/>
</dbReference>
<comment type="similarity">
    <text evidence="1">Belongs to the bactofilin family.</text>
</comment>
<accession>S7WLI6</accession>
<dbReference type="PANTHER" id="PTHR35024:SF4">
    <property type="entry name" value="POLYMER-FORMING CYTOSKELETAL PROTEIN"/>
    <property type="match status" value="1"/>
</dbReference>
<dbReference type="Proteomes" id="UP000014974">
    <property type="component" value="Unassembled WGS sequence"/>
</dbReference>
<sequence>MGFVSFFLRGFRVMGDVSTENDLRIEGVIQGNIRTRKKVVIGETGQVIGDIEGAEVVILGEVVGKVIGSKTIVVGSKGLLHGTAITDDLHVEFGAEVDASIQKYSAITTEVPLELSSVTNKGTDEAKKIINPQDKELISTIAVLN</sequence>
<gene>
    <name evidence="2" type="ORF">ADICYQ_3387</name>
</gene>
<evidence type="ECO:0000313" key="2">
    <source>
        <dbReference type="EMBL" id="EPR67599.1"/>
    </source>
</evidence>
<name>S7WLI6_9BACT</name>
<dbReference type="Pfam" id="PF04519">
    <property type="entry name" value="Bactofilin"/>
    <property type="match status" value="1"/>
</dbReference>
<dbReference type="PANTHER" id="PTHR35024">
    <property type="entry name" value="HYPOTHETICAL CYTOSOLIC PROTEIN"/>
    <property type="match status" value="1"/>
</dbReference>
<evidence type="ECO:0000256" key="1">
    <source>
        <dbReference type="ARBA" id="ARBA00044755"/>
    </source>
</evidence>
<dbReference type="STRING" id="641524.ADICYQ_3387"/>
<dbReference type="AlphaFoldDB" id="S7WLI6"/>